<dbReference type="EMBL" id="JBIAQY010000011">
    <property type="protein sequence ID" value="MFF3571980.1"/>
    <property type="molecule type" value="Genomic_DNA"/>
</dbReference>
<dbReference type="Pfam" id="PF16154">
    <property type="entry name" value="DUF4862"/>
    <property type="match status" value="1"/>
</dbReference>
<evidence type="ECO:0000313" key="2">
    <source>
        <dbReference type="Proteomes" id="UP001601992"/>
    </source>
</evidence>
<keyword evidence="2" id="KW-1185">Reference proteome</keyword>
<evidence type="ECO:0000313" key="1">
    <source>
        <dbReference type="EMBL" id="MFF3571980.1"/>
    </source>
</evidence>
<sequence length="327" mass="35010">MTLIIAGYTAAPVSVEDRLEYYRRLATDKRARGFELAWKPQETLEEVTALAGVLPSEWTLTLNGIPSTFKAWAADHAFGLASPDADGRAAAVQYTRGIADAIARINDLLGREAVSAVEIHAAPGFSSRDIVADAEAFRRSLGDVAEIDFGTTSVLVEHCDAYVPGQTPAKGFLTLDEELDAVRAVAAPHIGSSLNWGRSLIELRDPASIVDHIDRANAAGTLRAFTFSGTAAIATSYDVAWADSHLPLRDPEPGEFGEPASAMTVASVEQAVERLSGLDFIAVKTNWPKTRTDPRERAESVLANFTTVASVVDRAGTAFDSKRGIQV</sequence>
<gene>
    <name evidence="1" type="ORF">ACFYXQ_29785</name>
</gene>
<reference evidence="1 2" key="1">
    <citation type="submission" date="2024-10" db="EMBL/GenBank/DDBJ databases">
        <title>The Natural Products Discovery Center: Release of the First 8490 Sequenced Strains for Exploring Actinobacteria Biosynthetic Diversity.</title>
        <authorList>
            <person name="Kalkreuter E."/>
            <person name="Kautsar S.A."/>
            <person name="Yang D."/>
            <person name="Bader C.D."/>
            <person name="Teijaro C.N."/>
            <person name="Fluegel L."/>
            <person name="Davis C.M."/>
            <person name="Simpson J.R."/>
            <person name="Lauterbach L."/>
            <person name="Steele A.D."/>
            <person name="Gui C."/>
            <person name="Meng S."/>
            <person name="Li G."/>
            <person name="Viehrig K."/>
            <person name="Ye F."/>
            <person name="Su P."/>
            <person name="Kiefer A.F."/>
            <person name="Nichols A."/>
            <person name="Cepeda A.J."/>
            <person name="Yan W."/>
            <person name="Fan B."/>
            <person name="Jiang Y."/>
            <person name="Adhikari A."/>
            <person name="Zheng C.-J."/>
            <person name="Schuster L."/>
            <person name="Cowan T.M."/>
            <person name="Smanski M.J."/>
            <person name="Chevrette M.G."/>
            <person name="De Carvalho L.P.S."/>
            <person name="Shen B."/>
        </authorList>
    </citation>
    <scope>NUCLEOTIDE SEQUENCE [LARGE SCALE GENOMIC DNA]</scope>
    <source>
        <strain evidence="1 2">NPDC002593</strain>
    </source>
</reference>
<dbReference type="InterPro" id="IPR036237">
    <property type="entry name" value="Xyl_isomerase-like_sf"/>
</dbReference>
<organism evidence="1 2">
    <name type="scientific">Nocardia jiangxiensis</name>
    <dbReference type="NCBI Taxonomy" id="282685"/>
    <lineage>
        <taxon>Bacteria</taxon>
        <taxon>Bacillati</taxon>
        <taxon>Actinomycetota</taxon>
        <taxon>Actinomycetes</taxon>
        <taxon>Mycobacteriales</taxon>
        <taxon>Nocardiaceae</taxon>
        <taxon>Nocardia</taxon>
    </lineage>
</organism>
<protein>
    <submittedName>
        <fullName evidence="1">DUF4862 family protein</fullName>
    </submittedName>
</protein>
<name>A0ABW6S6Q1_9NOCA</name>
<accession>A0ABW6S6Q1</accession>
<dbReference type="RefSeq" id="WP_387405689.1">
    <property type="nucleotide sequence ID" value="NZ_JBIAQY010000011.1"/>
</dbReference>
<proteinExistence type="predicted"/>
<dbReference type="InterPro" id="IPR032344">
    <property type="entry name" value="DUF4862"/>
</dbReference>
<dbReference type="Proteomes" id="UP001601992">
    <property type="component" value="Unassembled WGS sequence"/>
</dbReference>
<comment type="caution">
    <text evidence="1">The sequence shown here is derived from an EMBL/GenBank/DDBJ whole genome shotgun (WGS) entry which is preliminary data.</text>
</comment>
<dbReference type="SUPFAM" id="SSF51658">
    <property type="entry name" value="Xylose isomerase-like"/>
    <property type="match status" value="1"/>
</dbReference>
<dbReference type="Gene3D" id="3.20.20.150">
    <property type="entry name" value="Divalent-metal-dependent TIM barrel enzymes"/>
    <property type="match status" value="1"/>
</dbReference>